<reference evidence="2" key="1">
    <citation type="submission" date="2020-02" db="EMBL/GenBank/DDBJ databases">
        <authorList>
            <person name="Meier V. D."/>
        </authorList>
    </citation>
    <scope>NUCLEOTIDE SEQUENCE</scope>
    <source>
        <strain evidence="2">AVDCRST_MAG11</strain>
    </source>
</reference>
<dbReference type="AlphaFoldDB" id="A0A6J4L1U2"/>
<feature type="non-terminal residue" evidence="2">
    <location>
        <position position="36"/>
    </location>
</feature>
<gene>
    <name evidence="2" type="ORF">AVDCRST_MAG11-1920</name>
</gene>
<feature type="region of interest" description="Disordered" evidence="1">
    <location>
        <begin position="1"/>
        <end position="36"/>
    </location>
</feature>
<evidence type="ECO:0000256" key="1">
    <source>
        <dbReference type="SAM" id="MobiDB-lite"/>
    </source>
</evidence>
<protein>
    <submittedName>
        <fullName evidence="2">Uncharacterized protein</fullName>
    </submittedName>
</protein>
<accession>A0A6J4L1U2</accession>
<organism evidence="2">
    <name type="scientific">uncultured Gemmatimonadaceae bacterium</name>
    <dbReference type="NCBI Taxonomy" id="246130"/>
    <lineage>
        <taxon>Bacteria</taxon>
        <taxon>Pseudomonadati</taxon>
        <taxon>Gemmatimonadota</taxon>
        <taxon>Gemmatimonadia</taxon>
        <taxon>Gemmatimonadales</taxon>
        <taxon>Gemmatimonadaceae</taxon>
        <taxon>environmental samples</taxon>
    </lineage>
</organism>
<name>A0A6J4L1U2_9BACT</name>
<sequence length="36" mass="3624">CRSSRPPAPRSLRRSPSCSPPAPGATPTSARPPGPA</sequence>
<evidence type="ECO:0000313" key="2">
    <source>
        <dbReference type="EMBL" id="CAA9319155.1"/>
    </source>
</evidence>
<feature type="non-terminal residue" evidence="2">
    <location>
        <position position="1"/>
    </location>
</feature>
<feature type="compositionally biased region" description="Pro residues" evidence="1">
    <location>
        <begin position="18"/>
        <end position="36"/>
    </location>
</feature>
<dbReference type="EMBL" id="CADCTU010000448">
    <property type="protein sequence ID" value="CAA9319155.1"/>
    <property type="molecule type" value="Genomic_DNA"/>
</dbReference>
<proteinExistence type="predicted"/>